<reference evidence="1" key="1">
    <citation type="submission" date="2021-06" db="EMBL/GenBank/DDBJ databases">
        <authorList>
            <person name="Hodson N. C."/>
            <person name="Mongue J. A."/>
            <person name="Jaron S. K."/>
        </authorList>
    </citation>
    <scope>NUCLEOTIDE SEQUENCE</scope>
</reference>
<gene>
    <name evidence="1" type="ORF">AFUS01_LOCUS43718</name>
</gene>
<protein>
    <submittedName>
        <fullName evidence="1">Uncharacterized protein</fullName>
    </submittedName>
</protein>
<name>A0A8J2LIR1_9HEXA</name>
<dbReference type="EMBL" id="CAJVCH010570154">
    <property type="protein sequence ID" value="CAG7834190.1"/>
    <property type="molecule type" value="Genomic_DNA"/>
</dbReference>
<proteinExistence type="predicted"/>
<comment type="caution">
    <text evidence="1">The sequence shown here is derived from an EMBL/GenBank/DDBJ whole genome shotgun (WGS) entry which is preliminary data.</text>
</comment>
<keyword evidence="2" id="KW-1185">Reference proteome</keyword>
<sequence length="18" mass="2071">PLGLTEITLEKHNKPRPK</sequence>
<evidence type="ECO:0000313" key="1">
    <source>
        <dbReference type="EMBL" id="CAG7834190.1"/>
    </source>
</evidence>
<dbReference type="Proteomes" id="UP000708208">
    <property type="component" value="Unassembled WGS sequence"/>
</dbReference>
<evidence type="ECO:0000313" key="2">
    <source>
        <dbReference type="Proteomes" id="UP000708208"/>
    </source>
</evidence>
<organism evidence="1 2">
    <name type="scientific">Allacma fusca</name>
    <dbReference type="NCBI Taxonomy" id="39272"/>
    <lineage>
        <taxon>Eukaryota</taxon>
        <taxon>Metazoa</taxon>
        <taxon>Ecdysozoa</taxon>
        <taxon>Arthropoda</taxon>
        <taxon>Hexapoda</taxon>
        <taxon>Collembola</taxon>
        <taxon>Symphypleona</taxon>
        <taxon>Sminthuridae</taxon>
        <taxon>Allacma</taxon>
    </lineage>
</organism>
<accession>A0A8J2LIR1</accession>
<feature type="non-terminal residue" evidence="1">
    <location>
        <position position="1"/>
    </location>
</feature>
<dbReference type="AlphaFoldDB" id="A0A8J2LIR1"/>